<reference evidence="4 5" key="1">
    <citation type="submission" date="2023-07" db="EMBL/GenBank/DDBJ databases">
        <title>Sequencing the genomes of 1000 actinobacteria strains.</title>
        <authorList>
            <person name="Klenk H.-P."/>
        </authorList>
    </citation>
    <scope>NUCLEOTIDE SEQUENCE [LARGE SCALE GENOMIC DNA]</scope>
    <source>
        <strain evidence="4 5">DSM 14785</strain>
    </source>
</reference>
<dbReference type="SMART" id="SM00850">
    <property type="entry name" value="LytTR"/>
    <property type="match status" value="1"/>
</dbReference>
<dbReference type="GO" id="GO:0003677">
    <property type="term" value="F:DNA binding"/>
    <property type="evidence" value="ECO:0007669"/>
    <property type="project" value="UniProtKB-KW"/>
</dbReference>
<dbReference type="PANTHER" id="PTHR37299">
    <property type="entry name" value="TRANSCRIPTIONAL REGULATOR-RELATED"/>
    <property type="match status" value="1"/>
</dbReference>
<keyword evidence="4" id="KW-0238">DNA-binding</keyword>
<gene>
    <name evidence="4" type="ORF">JO380_000689</name>
</gene>
<evidence type="ECO:0000259" key="3">
    <source>
        <dbReference type="PROSITE" id="PS50930"/>
    </source>
</evidence>
<keyword evidence="1" id="KW-0597">Phosphoprotein</keyword>
<dbReference type="PROSITE" id="PS50110">
    <property type="entry name" value="RESPONSE_REGULATORY"/>
    <property type="match status" value="1"/>
</dbReference>
<feature type="domain" description="HTH LytTR-type" evidence="3">
    <location>
        <begin position="136"/>
        <end position="233"/>
    </location>
</feature>
<dbReference type="InterPro" id="IPR001789">
    <property type="entry name" value="Sig_transdc_resp-reg_receiver"/>
</dbReference>
<evidence type="ECO:0000259" key="2">
    <source>
        <dbReference type="PROSITE" id="PS50110"/>
    </source>
</evidence>
<proteinExistence type="predicted"/>
<dbReference type="Proteomes" id="UP001240250">
    <property type="component" value="Unassembled WGS sequence"/>
</dbReference>
<dbReference type="PANTHER" id="PTHR37299:SF1">
    <property type="entry name" value="STAGE 0 SPORULATION PROTEIN A HOMOLOG"/>
    <property type="match status" value="1"/>
</dbReference>
<dbReference type="InterPro" id="IPR046947">
    <property type="entry name" value="LytR-like"/>
</dbReference>
<feature type="domain" description="Response regulatory" evidence="2">
    <location>
        <begin position="6"/>
        <end position="123"/>
    </location>
</feature>
<evidence type="ECO:0000256" key="1">
    <source>
        <dbReference type="PROSITE-ProRule" id="PRU00169"/>
    </source>
</evidence>
<dbReference type="EMBL" id="JAUSVM010000001">
    <property type="protein sequence ID" value="MDQ0424308.1"/>
    <property type="molecule type" value="Genomic_DNA"/>
</dbReference>
<accession>A0ABU0GG16</accession>
<dbReference type="PROSITE" id="PS50930">
    <property type="entry name" value="HTH_LYTTR"/>
    <property type="match status" value="1"/>
</dbReference>
<organism evidence="4 5">
    <name type="scientific">Cellulomonas iranensis</name>
    <dbReference type="NCBI Taxonomy" id="76862"/>
    <lineage>
        <taxon>Bacteria</taxon>
        <taxon>Bacillati</taxon>
        <taxon>Actinomycetota</taxon>
        <taxon>Actinomycetes</taxon>
        <taxon>Micrococcales</taxon>
        <taxon>Cellulomonadaceae</taxon>
        <taxon>Cellulomonas</taxon>
    </lineage>
</organism>
<dbReference type="RefSeq" id="WP_226236571.1">
    <property type="nucleotide sequence ID" value="NZ_CP084585.1"/>
</dbReference>
<dbReference type="SUPFAM" id="SSF52172">
    <property type="entry name" value="CheY-like"/>
    <property type="match status" value="1"/>
</dbReference>
<keyword evidence="5" id="KW-1185">Reference proteome</keyword>
<evidence type="ECO:0000313" key="4">
    <source>
        <dbReference type="EMBL" id="MDQ0424308.1"/>
    </source>
</evidence>
<sequence length="240" mass="26849">MDGVTYIGVVDDDPHSRATVVAHLQRYEEEHGVEFSVRTFSDGAQLTRGYRADFDVLFLDVEMARMDGFETAHAVRALDDRVVIVFITRMAQMAIKGYEVDALSYLVKPVPYFAFSQELARSLQRVRRTQSEGVMLPVAGGTARVDVADIVYVESIKHRIVVHAIGRKYAFTGTLKAIEEQLAGQGFFRSNNCYLVNLRHVHAVRQSTSVMLGGDELQISRARKRAFLDAMADHLGGRVP</sequence>
<feature type="modified residue" description="4-aspartylphosphate" evidence="1">
    <location>
        <position position="60"/>
    </location>
</feature>
<dbReference type="Pfam" id="PF04397">
    <property type="entry name" value="LytTR"/>
    <property type="match status" value="1"/>
</dbReference>
<dbReference type="InterPro" id="IPR011006">
    <property type="entry name" value="CheY-like_superfamily"/>
</dbReference>
<dbReference type="SMART" id="SM00448">
    <property type="entry name" value="REC"/>
    <property type="match status" value="1"/>
</dbReference>
<evidence type="ECO:0000313" key="5">
    <source>
        <dbReference type="Proteomes" id="UP001240250"/>
    </source>
</evidence>
<protein>
    <submittedName>
        <fullName evidence="4">DNA-binding LytR/AlgR family response regulator</fullName>
    </submittedName>
</protein>
<dbReference type="InterPro" id="IPR007492">
    <property type="entry name" value="LytTR_DNA-bd_dom"/>
</dbReference>
<dbReference type="Gene3D" id="2.40.50.1020">
    <property type="entry name" value="LytTr DNA-binding domain"/>
    <property type="match status" value="1"/>
</dbReference>
<name>A0ABU0GG16_9CELL</name>
<comment type="caution">
    <text evidence="4">The sequence shown here is derived from an EMBL/GenBank/DDBJ whole genome shotgun (WGS) entry which is preliminary data.</text>
</comment>
<dbReference type="Gene3D" id="3.40.50.2300">
    <property type="match status" value="1"/>
</dbReference>
<dbReference type="Pfam" id="PF00072">
    <property type="entry name" value="Response_reg"/>
    <property type="match status" value="1"/>
</dbReference>